<dbReference type="PROSITE" id="PS50931">
    <property type="entry name" value="HTH_LYSR"/>
    <property type="match status" value="1"/>
</dbReference>
<evidence type="ECO:0000256" key="3">
    <source>
        <dbReference type="ARBA" id="ARBA00023125"/>
    </source>
</evidence>
<dbReference type="Gene3D" id="1.10.10.10">
    <property type="entry name" value="Winged helix-like DNA-binding domain superfamily/Winged helix DNA-binding domain"/>
    <property type="match status" value="1"/>
</dbReference>
<dbReference type="PANTHER" id="PTHR30346">
    <property type="entry name" value="TRANSCRIPTIONAL DUAL REGULATOR HCAR-RELATED"/>
    <property type="match status" value="1"/>
</dbReference>
<evidence type="ECO:0000256" key="5">
    <source>
        <dbReference type="ARBA" id="ARBA00023163"/>
    </source>
</evidence>
<keyword evidence="4" id="KW-0010">Activator</keyword>
<evidence type="ECO:0000256" key="1">
    <source>
        <dbReference type="ARBA" id="ARBA00009437"/>
    </source>
</evidence>
<dbReference type="Proteomes" id="UP001468798">
    <property type="component" value="Unassembled WGS sequence"/>
</dbReference>
<dbReference type="InterPro" id="IPR005119">
    <property type="entry name" value="LysR_subst-bd"/>
</dbReference>
<sequence>MTLQQLKYIIALDKERHFARAAEACFVSQPGLTLQLKSLEEEIGIKIFDRSTVPLKPTLLGVSIISKAKKVLKEIDSIRDFVIDEKNILEGEIKLGVISTLSPYLIPLLIKDLRTKLPKVIFTIKEDSTGGLMKNLEEGSIDMAIMATPTGSTSLLEFPVFYEPFVAFINKSYGSNADILFKLSESNKADLLLLQDEYCFNAQLLDICNLTNADKAQQKFFYNINSIETLKNLVRADLGFAILPELSIINDEPNNCYKSFEDPKPVREISLVVSDTFAKNVLLEKIREIIWDCLPQKLKQTANYKKISWNDSPYFKKAVHSSLKDK</sequence>
<dbReference type="SUPFAM" id="SSF53850">
    <property type="entry name" value="Periplasmic binding protein-like II"/>
    <property type="match status" value="1"/>
</dbReference>
<protein>
    <submittedName>
        <fullName evidence="7">LysR substrate-binding domain-containing protein</fullName>
    </submittedName>
</protein>
<dbReference type="Pfam" id="PF03466">
    <property type="entry name" value="LysR_substrate"/>
    <property type="match status" value="1"/>
</dbReference>
<dbReference type="Gene3D" id="3.40.190.10">
    <property type="entry name" value="Periplasmic binding protein-like II"/>
    <property type="match status" value="2"/>
</dbReference>
<dbReference type="SUPFAM" id="SSF46785">
    <property type="entry name" value="Winged helix' DNA-binding domain"/>
    <property type="match status" value="1"/>
</dbReference>
<keyword evidence="3" id="KW-0238">DNA-binding</keyword>
<gene>
    <name evidence="7" type="ORF">WFZ86_17115</name>
</gene>
<name>A0ABU9NV29_9FLAO</name>
<evidence type="ECO:0000256" key="4">
    <source>
        <dbReference type="ARBA" id="ARBA00023159"/>
    </source>
</evidence>
<dbReference type="EMBL" id="JBCGDP010000021">
    <property type="protein sequence ID" value="MEM0578227.1"/>
    <property type="molecule type" value="Genomic_DNA"/>
</dbReference>
<evidence type="ECO:0000256" key="2">
    <source>
        <dbReference type="ARBA" id="ARBA00023015"/>
    </source>
</evidence>
<evidence type="ECO:0000313" key="8">
    <source>
        <dbReference type="Proteomes" id="UP001468798"/>
    </source>
</evidence>
<organism evidence="7 8">
    <name type="scientific">Flavobacterium polysaccharolyticum</name>
    <dbReference type="NCBI Taxonomy" id="3133148"/>
    <lineage>
        <taxon>Bacteria</taxon>
        <taxon>Pseudomonadati</taxon>
        <taxon>Bacteroidota</taxon>
        <taxon>Flavobacteriia</taxon>
        <taxon>Flavobacteriales</taxon>
        <taxon>Flavobacteriaceae</taxon>
        <taxon>Flavobacterium</taxon>
    </lineage>
</organism>
<dbReference type="PANTHER" id="PTHR30346:SF26">
    <property type="entry name" value="HYDROGEN PEROXIDE-INDUCIBLE GENES ACTIVATOR"/>
    <property type="match status" value="1"/>
</dbReference>
<dbReference type="InterPro" id="IPR036390">
    <property type="entry name" value="WH_DNA-bd_sf"/>
</dbReference>
<reference evidence="7 8" key="1">
    <citation type="submission" date="2024-03" db="EMBL/GenBank/DDBJ databases">
        <title>Two novel species of the genus Flavobacterium exhibiting potentially degradation of complex polysaccharides.</title>
        <authorList>
            <person name="Lian X."/>
        </authorList>
    </citation>
    <scope>NUCLEOTIDE SEQUENCE [LARGE SCALE GENOMIC DNA]</scope>
    <source>
        <strain evidence="7 8">N6</strain>
    </source>
</reference>
<evidence type="ECO:0000259" key="6">
    <source>
        <dbReference type="PROSITE" id="PS50931"/>
    </source>
</evidence>
<feature type="domain" description="HTH lysR-type" evidence="6">
    <location>
        <begin position="1"/>
        <end position="58"/>
    </location>
</feature>
<dbReference type="Pfam" id="PF00126">
    <property type="entry name" value="HTH_1"/>
    <property type="match status" value="1"/>
</dbReference>
<comment type="caution">
    <text evidence="7">The sequence shown here is derived from an EMBL/GenBank/DDBJ whole genome shotgun (WGS) entry which is preliminary data.</text>
</comment>
<keyword evidence="5" id="KW-0804">Transcription</keyword>
<dbReference type="InterPro" id="IPR000847">
    <property type="entry name" value="LysR_HTH_N"/>
</dbReference>
<evidence type="ECO:0000313" key="7">
    <source>
        <dbReference type="EMBL" id="MEM0578227.1"/>
    </source>
</evidence>
<keyword evidence="2" id="KW-0805">Transcription regulation</keyword>
<dbReference type="RefSeq" id="WP_342693062.1">
    <property type="nucleotide sequence ID" value="NZ_JBCGDP010000021.1"/>
</dbReference>
<dbReference type="PRINTS" id="PR00039">
    <property type="entry name" value="HTHLYSR"/>
</dbReference>
<keyword evidence="8" id="KW-1185">Reference proteome</keyword>
<proteinExistence type="inferred from homology"/>
<dbReference type="CDD" id="cd08411">
    <property type="entry name" value="PBP2_OxyR"/>
    <property type="match status" value="1"/>
</dbReference>
<dbReference type="InterPro" id="IPR036388">
    <property type="entry name" value="WH-like_DNA-bd_sf"/>
</dbReference>
<accession>A0ABU9NV29</accession>
<comment type="similarity">
    <text evidence="1">Belongs to the LysR transcriptional regulatory family.</text>
</comment>